<accession>A0ABT3VAJ6</accession>
<protein>
    <submittedName>
        <fullName evidence="2">ParH-like protein</fullName>
    </submittedName>
</protein>
<organism evidence="2 3">
    <name type="scientific">Streptomyces ortus</name>
    <dbReference type="NCBI Taxonomy" id="2867268"/>
    <lineage>
        <taxon>Bacteria</taxon>
        <taxon>Bacillati</taxon>
        <taxon>Actinomycetota</taxon>
        <taxon>Actinomycetes</taxon>
        <taxon>Kitasatosporales</taxon>
        <taxon>Streptomycetaceae</taxon>
        <taxon>Streptomyces</taxon>
    </lineage>
</organism>
<evidence type="ECO:0000313" key="2">
    <source>
        <dbReference type="EMBL" id="MCX4236975.1"/>
    </source>
</evidence>
<gene>
    <name evidence="2" type="ORF">K3769_30250</name>
</gene>
<dbReference type="EMBL" id="JAIFZO010000002">
    <property type="protein sequence ID" value="MCX4236975.1"/>
    <property type="molecule type" value="Genomic_DNA"/>
</dbReference>
<comment type="caution">
    <text evidence="2">The sequence shown here is derived from an EMBL/GenBank/DDBJ whole genome shotgun (WGS) entry which is preliminary data.</text>
</comment>
<name>A0ABT3VAJ6_9ACTN</name>
<evidence type="ECO:0000313" key="3">
    <source>
        <dbReference type="Proteomes" id="UP001165590"/>
    </source>
</evidence>
<reference evidence="2" key="1">
    <citation type="journal article" date="2022" name="bioRxiv">
        <title>Discovery and biosynthetic assessment of Streptomyces ortus sp nov. isolated from a deep-sea sponge.</title>
        <authorList>
            <person name="Williams S.E."/>
        </authorList>
    </citation>
    <scope>NUCLEOTIDE SEQUENCE</scope>
    <source>
        <strain evidence="2">A15ISP2-DRY2</strain>
    </source>
</reference>
<dbReference type="Proteomes" id="UP001165590">
    <property type="component" value="Unassembled WGS sequence"/>
</dbReference>
<keyword evidence="3" id="KW-1185">Reference proteome</keyword>
<feature type="compositionally biased region" description="Low complexity" evidence="1">
    <location>
        <begin position="173"/>
        <end position="183"/>
    </location>
</feature>
<proteinExistence type="predicted"/>
<feature type="region of interest" description="Disordered" evidence="1">
    <location>
        <begin position="151"/>
        <end position="200"/>
    </location>
</feature>
<dbReference type="RefSeq" id="WP_267029420.1">
    <property type="nucleotide sequence ID" value="NZ_JAIFZO010000002.1"/>
</dbReference>
<sequence>MRSDRRGRQRRRCRRIVDGLDLPTPFDAADFIGALARMRSRPIELMPVRATSDIPCGVLITTDRADYIMYAADTTPLHQQHILLHEAAHVICGHYETAPASSAAARVLLPDLPPALVRRVLSRSVYTEPQEQEAELVASLILTRAAHLARTGPTGTEWPRLHTLFGRTGNQEPAGDGRPTDGPDGPDGADGADGPDGADG</sequence>
<evidence type="ECO:0000256" key="1">
    <source>
        <dbReference type="SAM" id="MobiDB-lite"/>
    </source>
</evidence>